<keyword evidence="2" id="KW-1185">Reference proteome</keyword>
<proteinExistence type="predicted"/>
<evidence type="ECO:0000313" key="1">
    <source>
        <dbReference type="EMBL" id="NHC33995.1"/>
    </source>
</evidence>
<dbReference type="Proteomes" id="UP000031532">
    <property type="component" value="Unassembled WGS sequence"/>
</dbReference>
<dbReference type="AlphaFoldDB" id="A0A9X5E299"/>
<dbReference type="OrthoDB" id="468126at2"/>
<dbReference type="EMBL" id="JTJC03000001">
    <property type="protein sequence ID" value="NHC33995.1"/>
    <property type="molecule type" value="Genomic_DNA"/>
</dbReference>
<evidence type="ECO:0008006" key="3">
    <source>
        <dbReference type="Google" id="ProtNLM"/>
    </source>
</evidence>
<protein>
    <recommendedName>
        <fullName evidence="3">Lipoprotein</fullName>
    </recommendedName>
</protein>
<accession>A0A9X5E299</accession>
<reference evidence="1 2" key="1">
    <citation type="journal article" date="2015" name="Genome Announc.">
        <title>Draft Genome Sequence of the Terrestrial Cyanobacterium Scytonema millei VB511283, Isolated from Eastern India.</title>
        <authorList>
            <person name="Sen D."/>
            <person name="Chandrababunaidu M.M."/>
            <person name="Singh D."/>
            <person name="Sanghi N."/>
            <person name="Ghorai A."/>
            <person name="Mishra G.P."/>
            <person name="Madduluri M."/>
            <person name="Adhikary S.P."/>
            <person name="Tripathy S."/>
        </authorList>
    </citation>
    <scope>NUCLEOTIDE SEQUENCE [LARGE SCALE GENOMIC DNA]</scope>
    <source>
        <strain evidence="1 2">VB511283</strain>
    </source>
</reference>
<comment type="caution">
    <text evidence="1">The sequence shown here is derived from an EMBL/GenBank/DDBJ whole genome shotgun (WGS) entry which is preliminary data.</text>
</comment>
<evidence type="ECO:0000313" key="2">
    <source>
        <dbReference type="Proteomes" id="UP000031532"/>
    </source>
</evidence>
<organism evidence="1 2">
    <name type="scientific">Scytonema millei VB511283</name>
    <dbReference type="NCBI Taxonomy" id="1245923"/>
    <lineage>
        <taxon>Bacteria</taxon>
        <taxon>Bacillati</taxon>
        <taxon>Cyanobacteriota</taxon>
        <taxon>Cyanophyceae</taxon>
        <taxon>Nostocales</taxon>
        <taxon>Scytonemataceae</taxon>
        <taxon>Scytonema</taxon>
    </lineage>
</organism>
<dbReference type="PROSITE" id="PS51257">
    <property type="entry name" value="PROKAR_LIPOPROTEIN"/>
    <property type="match status" value="1"/>
</dbReference>
<name>A0A9X5E299_9CYAN</name>
<sequence length="142" mass="16476">MCRKLPLVLIGILLIFLTACSSTPIVVPNEQLVQKALAVQLSQIQQQISQKLHLSTPLKLEIDRLRIQEQQQLKIGNLPAYRIVGIYDRTLQISQRRITQENNPFEVYLQLQKEGKTWRLAIPQTTDEAKIQSWRTYLIDGW</sequence>
<gene>
    <name evidence="1" type="ORF">QH73_0004835</name>
</gene>
<dbReference type="RefSeq" id="WP_039715450.1">
    <property type="nucleotide sequence ID" value="NZ_JTJC03000001.1"/>
</dbReference>